<dbReference type="Gene3D" id="2.60.40.790">
    <property type="match status" value="1"/>
</dbReference>
<comment type="similarity">
    <text evidence="1 2">Belongs to the small heat shock protein (HSP20) family.</text>
</comment>
<evidence type="ECO:0000256" key="2">
    <source>
        <dbReference type="RuleBase" id="RU003616"/>
    </source>
</evidence>
<dbReference type="Pfam" id="PF00011">
    <property type="entry name" value="HSP20"/>
    <property type="match status" value="1"/>
</dbReference>
<dbReference type="PANTHER" id="PTHR11527">
    <property type="entry name" value="HEAT-SHOCK PROTEIN 20 FAMILY MEMBER"/>
    <property type="match status" value="1"/>
</dbReference>
<dbReference type="AlphaFoldDB" id="A0AAJ5ZKT2"/>
<dbReference type="EMBL" id="CP046147">
    <property type="protein sequence ID" value="WFG40008.1"/>
    <property type="molecule type" value="Genomic_DNA"/>
</dbReference>
<protein>
    <submittedName>
        <fullName evidence="5">Hsp20 family protein</fullName>
    </submittedName>
</protein>
<organism evidence="5 6">
    <name type="scientific">Candidatus Lucifugimonas marina</name>
    <dbReference type="NCBI Taxonomy" id="3038979"/>
    <lineage>
        <taxon>Bacteria</taxon>
        <taxon>Bacillati</taxon>
        <taxon>Chloroflexota</taxon>
        <taxon>Dehalococcoidia</taxon>
        <taxon>SAR202 cluster</taxon>
        <taxon>Candidatus Lucifugimonadales</taxon>
        <taxon>Candidatus Lucifugimonadaceae</taxon>
        <taxon>Candidatus Lucifugimonas</taxon>
    </lineage>
</organism>
<evidence type="ECO:0000256" key="1">
    <source>
        <dbReference type="PROSITE-ProRule" id="PRU00285"/>
    </source>
</evidence>
<reference evidence="5" key="2">
    <citation type="journal article" date="2023" name="Nat. Commun.">
        <title>Cultivation of marine bacteria of the SAR202 clade.</title>
        <authorList>
            <person name="Lim Y."/>
            <person name="Seo J.H."/>
            <person name="Giovannoni S.J."/>
            <person name="Kang I."/>
            <person name="Cho J.C."/>
        </authorList>
    </citation>
    <scope>NUCLEOTIDE SEQUENCE</scope>
    <source>
        <strain evidence="5">JH1073</strain>
    </source>
</reference>
<keyword evidence="6" id="KW-1185">Reference proteome</keyword>
<proteinExistence type="inferred from homology"/>
<dbReference type="InterPro" id="IPR008978">
    <property type="entry name" value="HSP20-like_chaperone"/>
</dbReference>
<evidence type="ECO:0000313" key="7">
    <source>
        <dbReference type="Proteomes" id="UP001321249"/>
    </source>
</evidence>
<evidence type="ECO:0000313" key="4">
    <source>
        <dbReference type="EMBL" id="MDG0867623.1"/>
    </source>
</evidence>
<dbReference type="EMBL" id="WMBE01000003">
    <property type="protein sequence ID" value="MDG0867623.1"/>
    <property type="molecule type" value="Genomic_DNA"/>
</dbReference>
<dbReference type="CDD" id="cd06464">
    <property type="entry name" value="ACD_sHsps-like"/>
    <property type="match status" value="1"/>
</dbReference>
<dbReference type="InterPro" id="IPR002068">
    <property type="entry name" value="A-crystallin/Hsp20_dom"/>
</dbReference>
<gene>
    <name evidence="4" type="ORF">GKO46_11150</name>
    <name evidence="5" type="ORF">GKO48_10390</name>
</gene>
<sequence length="121" mass="13510">MAIEKWQPFGSVRDFDDLFNRFLGTRSSVARSSEPEAWSIPLDVVQEGDNLLVTASVPGTSKDQIDVSVDDNVLTIKAESTASTDSSKSHGYLLRERRTGSYYRALRLPETVDYENAESTF</sequence>
<dbReference type="InterPro" id="IPR031107">
    <property type="entry name" value="Small_HSP"/>
</dbReference>
<dbReference type="PROSITE" id="PS01031">
    <property type="entry name" value="SHSP"/>
    <property type="match status" value="1"/>
</dbReference>
<dbReference type="SUPFAM" id="SSF49764">
    <property type="entry name" value="HSP20-like chaperones"/>
    <property type="match status" value="1"/>
</dbReference>
<dbReference type="RefSeq" id="WP_342826158.1">
    <property type="nucleotide sequence ID" value="NZ_CP046146.1"/>
</dbReference>
<dbReference type="Proteomes" id="UP001219901">
    <property type="component" value="Chromosome"/>
</dbReference>
<reference evidence="6 7" key="1">
    <citation type="submission" date="2019-11" db="EMBL/GenBank/DDBJ databases">
        <authorList>
            <person name="Cho J.-C."/>
        </authorList>
    </citation>
    <scope>NUCLEOTIDE SEQUENCE [LARGE SCALE GENOMIC DNA]</scope>
    <source>
        <strain evidence="5 6">JH1073</strain>
        <strain evidence="4 7">JH702</strain>
    </source>
</reference>
<name>A0AAJ5ZKT2_9CHLR</name>
<evidence type="ECO:0000313" key="6">
    <source>
        <dbReference type="Proteomes" id="UP001219901"/>
    </source>
</evidence>
<evidence type="ECO:0000259" key="3">
    <source>
        <dbReference type="PROSITE" id="PS01031"/>
    </source>
</evidence>
<accession>A0AAJ5ZKT2</accession>
<feature type="domain" description="SHSP" evidence="3">
    <location>
        <begin position="33"/>
        <end position="121"/>
    </location>
</feature>
<dbReference type="Proteomes" id="UP001321249">
    <property type="component" value="Unassembled WGS sequence"/>
</dbReference>
<evidence type="ECO:0000313" key="5">
    <source>
        <dbReference type="EMBL" id="WFG40008.1"/>
    </source>
</evidence>
<reference evidence="6" key="3">
    <citation type="submission" date="2023-06" db="EMBL/GenBank/DDBJ databases">
        <title>Pangenomics reveal diversification of enzyme families and niche specialization in globally abundant SAR202 bacteria.</title>
        <authorList>
            <person name="Saw J.H.W."/>
        </authorList>
    </citation>
    <scope>NUCLEOTIDE SEQUENCE [LARGE SCALE GENOMIC DNA]</scope>
    <source>
        <strain evidence="6">JH1073</strain>
    </source>
</reference>